<reference evidence="2" key="1">
    <citation type="submission" date="2020-10" db="EMBL/GenBank/DDBJ databases">
        <authorList>
            <person name="Gilroy R."/>
        </authorList>
    </citation>
    <scope>NUCLEOTIDE SEQUENCE</scope>
    <source>
        <strain evidence="2">CHK199-13235</strain>
    </source>
</reference>
<gene>
    <name evidence="2" type="ORF">IAB51_06735</name>
</gene>
<dbReference type="NCBIfam" id="TIGR01484">
    <property type="entry name" value="HAD-SF-IIB"/>
    <property type="match status" value="1"/>
</dbReference>
<sequence length="410" mass="45645">MIKLIAADMDGTLLDSQKRLPPDLFDVLGKLRERGVRFAVASGRQYYNLVRQFPGMENEILFLCENGTMIFDKGAPIFLEPMEKRDWQALIKQLREIPGACPILCCPDTAYCEDFGAEFAENASMYYEKLKYVDDLLKVEANVCKIAVYDLKDAETNSYPAMKKAAEGRFQVTLSGERWIDIMGESNKGTALTALEKLCGVSPEETMAFGDYLNDTQMMGACFTSCAMENAHPDLKKLARFWVPSNDENGVIRTIRRMTGLDGGIAVLEAPYGSPEYRRNLELRDRALRKPLGLDLFSEDLSAEKDYRHFSAVENGEVVGTMMLLPDPDAPGAFRMKQAAVAESCRGKGVGRRLWELVKEAAFREGAAKVTVHARKTAAGFYEKLGFSATGGEFLEVGIPHIPMEYGLRG</sequence>
<dbReference type="NCBIfam" id="TIGR00099">
    <property type="entry name" value="Cof-subfamily"/>
    <property type="match status" value="1"/>
</dbReference>
<accession>A0A9D1JZD2</accession>
<dbReference type="SFLD" id="SFLDS00003">
    <property type="entry name" value="Haloacid_Dehalogenase"/>
    <property type="match status" value="1"/>
</dbReference>
<dbReference type="CDD" id="cd07518">
    <property type="entry name" value="HAD_YbiV-Like"/>
    <property type="match status" value="1"/>
</dbReference>
<proteinExistence type="predicted"/>
<comment type="caution">
    <text evidence="2">The sequence shown here is derived from an EMBL/GenBank/DDBJ whole genome shotgun (WGS) entry which is preliminary data.</text>
</comment>
<dbReference type="EMBL" id="DVJP01000043">
    <property type="protein sequence ID" value="HIS76494.1"/>
    <property type="molecule type" value="Genomic_DNA"/>
</dbReference>
<protein>
    <submittedName>
        <fullName evidence="2">Cof-type HAD-IIB family hydrolase</fullName>
    </submittedName>
</protein>
<dbReference type="PANTHER" id="PTHR10000">
    <property type="entry name" value="PHOSPHOSERINE PHOSPHATASE"/>
    <property type="match status" value="1"/>
</dbReference>
<dbReference type="Proteomes" id="UP000824002">
    <property type="component" value="Unassembled WGS sequence"/>
</dbReference>
<keyword evidence="2" id="KW-0378">Hydrolase</keyword>
<dbReference type="GO" id="GO:0005829">
    <property type="term" value="C:cytosol"/>
    <property type="evidence" value="ECO:0007669"/>
    <property type="project" value="TreeGrafter"/>
</dbReference>
<dbReference type="SUPFAM" id="SSF55729">
    <property type="entry name" value="Acyl-CoA N-acyltransferases (Nat)"/>
    <property type="match status" value="1"/>
</dbReference>
<dbReference type="Gene3D" id="3.40.50.1000">
    <property type="entry name" value="HAD superfamily/HAD-like"/>
    <property type="match status" value="1"/>
</dbReference>
<dbReference type="PROSITE" id="PS51186">
    <property type="entry name" value="GNAT"/>
    <property type="match status" value="1"/>
</dbReference>
<dbReference type="InterPro" id="IPR006379">
    <property type="entry name" value="HAD-SF_hydro_IIB"/>
</dbReference>
<dbReference type="SFLD" id="SFLDG01140">
    <property type="entry name" value="C2.B:_Phosphomannomutase_and_P"/>
    <property type="match status" value="1"/>
</dbReference>
<dbReference type="Gene3D" id="3.30.1240.10">
    <property type="match status" value="1"/>
</dbReference>
<dbReference type="InterPro" id="IPR023214">
    <property type="entry name" value="HAD_sf"/>
</dbReference>
<dbReference type="Pfam" id="PF13673">
    <property type="entry name" value="Acetyltransf_10"/>
    <property type="match status" value="1"/>
</dbReference>
<dbReference type="InterPro" id="IPR000182">
    <property type="entry name" value="GNAT_dom"/>
</dbReference>
<evidence type="ECO:0000313" key="2">
    <source>
        <dbReference type="EMBL" id="HIS76494.1"/>
    </source>
</evidence>
<name>A0A9D1JZD2_9FIRM</name>
<dbReference type="InterPro" id="IPR016181">
    <property type="entry name" value="Acyl_CoA_acyltransferase"/>
</dbReference>
<dbReference type="GO" id="GO:0016747">
    <property type="term" value="F:acyltransferase activity, transferring groups other than amino-acyl groups"/>
    <property type="evidence" value="ECO:0007669"/>
    <property type="project" value="InterPro"/>
</dbReference>
<evidence type="ECO:0000313" key="3">
    <source>
        <dbReference type="Proteomes" id="UP000824002"/>
    </source>
</evidence>
<dbReference type="PANTHER" id="PTHR10000:SF53">
    <property type="entry name" value="5-AMINO-6-(5-PHOSPHO-D-RIBITYLAMINO)URACIL PHOSPHATASE YBJI-RELATED"/>
    <property type="match status" value="1"/>
</dbReference>
<organism evidence="2 3">
    <name type="scientific">Candidatus Merdivicinus excrementipullorum</name>
    <dbReference type="NCBI Taxonomy" id="2840867"/>
    <lineage>
        <taxon>Bacteria</taxon>
        <taxon>Bacillati</taxon>
        <taxon>Bacillota</taxon>
        <taxon>Clostridia</taxon>
        <taxon>Eubacteriales</taxon>
        <taxon>Oscillospiraceae</taxon>
        <taxon>Oscillospiraceae incertae sedis</taxon>
        <taxon>Candidatus Merdivicinus</taxon>
    </lineage>
</organism>
<dbReference type="Gene3D" id="3.40.630.30">
    <property type="match status" value="1"/>
</dbReference>
<dbReference type="CDD" id="cd04301">
    <property type="entry name" value="NAT_SF"/>
    <property type="match status" value="1"/>
</dbReference>
<dbReference type="AlphaFoldDB" id="A0A9D1JZD2"/>
<dbReference type="InterPro" id="IPR036412">
    <property type="entry name" value="HAD-like_sf"/>
</dbReference>
<dbReference type="Pfam" id="PF08282">
    <property type="entry name" value="Hydrolase_3"/>
    <property type="match status" value="1"/>
</dbReference>
<dbReference type="GO" id="GO:0016791">
    <property type="term" value="F:phosphatase activity"/>
    <property type="evidence" value="ECO:0007669"/>
    <property type="project" value="TreeGrafter"/>
</dbReference>
<dbReference type="SUPFAM" id="SSF56784">
    <property type="entry name" value="HAD-like"/>
    <property type="match status" value="1"/>
</dbReference>
<dbReference type="InterPro" id="IPR000150">
    <property type="entry name" value="Cof"/>
</dbReference>
<dbReference type="GO" id="GO:0000287">
    <property type="term" value="F:magnesium ion binding"/>
    <property type="evidence" value="ECO:0007669"/>
    <property type="project" value="TreeGrafter"/>
</dbReference>
<reference evidence="2" key="2">
    <citation type="journal article" date="2021" name="PeerJ">
        <title>Extensive microbial diversity within the chicken gut microbiome revealed by metagenomics and culture.</title>
        <authorList>
            <person name="Gilroy R."/>
            <person name="Ravi A."/>
            <person name="Getino M."/>
            <person name="Pursley I."/>
            <person name="Horton D.L."/>
            <person name="Alikhan N.F."/>
            <person name="Baker D."/>
            <person name="Gharbi K."/>
            <person name="Hall N."/>
            <person name="Watson M."/>
            <person name="Adriaenssens E.M."/>
            <person name="Foster-Nyarko E."/>
            <person name="Jarju S."/>
            <person name="Secka A."/>
            <person name="Antonio M."/>
            <person name="Oren A."/>
            <person name="Chaudhuri R.R."/>
            <person name="La Ragione R."/>
            <person name="Hildebrand F."/>
            <person name="Pallen M.J."/>
        </authorList>
    </citation>
    <scope>NUCLEOTIDE SEQUENCE</scope>
    <source>
        <strain evidence="2">CHK199-13235</strain>
    </source>
</reference>
<feature type="domain" description="N-acetyltransferase" evidence="1">
    <location>
        <begin position="265"/>
        <end position="409"/>
    </location>
</feature>
<evidence type="ECO:0000259" key="1">
    <source>
        <dbReference type="PROSITE" id="PS51186"/>
    </source>
</evidence>